<protein>
    <submittedName>
        <fullName evidence="1">Uncharacterized protein</fullName>
    </submittedName>
</protein>
<sequence>MEFDHRVTPHHPQFCVVCMSLLTISTATPMSGKHNQTLGYTTDKFRKMKTPFSIFIAFSTLSLSFAQSIDPVRDTDRNILRSGTGYYILPTTSGMGGGIKPAPATINETCPRNVVQENNDLQNGLPLAFLPAKVNKDGTIFESTDLNIRFSSATACVQSGVWQVEVSNGQRGISSHGIAGNRGAQTINNWFKIVKHEDSYKLVFCPSVCNTCRPACADIGHSIAKSGRISLVLNNVPLKVKFKKA</sequence>
<reference evidence="2" key="1">
    <citation type="journal article" date="2022" name="Mol. Ecol. Resour.">
        <title>The genomes of chicory, endive, great burdock and yacon provide insights into Asteraceae palaeo-polyploidization history and plant inulin production.</title>
        <authorList>
            <person name="Fan W."/>
            <person name="Wang S."/>
            <person name="Wang H."/>
            <person name="Wang A."/>
            <person name="Jiang F."/>
            <person name="Liu H."/>
            <person name="Zhao H."/>
            <person name="Xu D."/>
            <person name="Zhang Y."/>
        </authorList>
    </citation>
    <scope>NUCLEOTIDE SEQUENCE [LARGE SCALE GENOMIC DNA]</scope>
    <source>
        <strain evidence="2">cv. Punajuju</strain>
    </source>
</reference>
<comment type="caution">
    <text evidence="1">The sequence shown here is derived from an EMBL/GenBank/DDBJ whole genome shotgun (WGS) entry which is preliminary data.</text>
</comment>
<evidence type="ECO:0000313" key="2">
    <source>
        <dbReference type="Proteomes" id="UP001055811"/>
    </source>
</evidence>
<dbReference type="Proteomes" id="UP001055811">
    <property type="component" value="Linkage Group LG06"/>
</dbReference>
<reference evidence="1 2" key="2">
    <citation type="journal article" date="2022" name="Mol. Ecol. Resour.">
        <title>The genomes of chicory, endive, great burdock and yacon provide insights into Asteraceae paleo-polyploidization history and plant inulin production.</title>
        <authorList>
            <person name="Fan W."/>
            <person name="Wang S."/>
            <person name="Wang H."/>
            <person name="Wang A."/>
            <person name="Jiang F."/>
            <person name="Liu H."/>
            <person name="Zhao H."/>
            <person name="Xu D."/>
            <person name="Zhang Y."/>
        </authorList>
    </citation>
    <scope>NUCLEOTIDE SEQUENCE [LARGE SCALE GENOMIC DNA]</scope>
    <source>
        <strain evidence="2">cv. Punajuju</strain>
        <tissue evidence="1">Leaves</tissue>
    </source>
</reference>
<dbReference type="EMBL" id="CM042014">
    <property type="protein sequence ID" value="KAI3721480.1"/>
    <property type="molecule type" value="Genomic_DNA"/>
</dbReference>
<organism evidence="1 2">
    <name type="scientific">Cichorium intybus</name>
    <name type="common">Chicory</name>
    <dbReference type="NCBI Taxonomy" id="13427"/>
    <lineage>
        <taxon>Eukaryota</taxon>
        <taxon>Viridiplantae</taxon>
        <taxon>Streptophyta</taxon>
        <taxon>Embryophyta</taxon>
        <taxon>Tracheophyta</taxon>
        <taxon>Spermatophyta</taxon>
        <taxon>Magnoliopsida</taxon>
        <taxon>eudicotyledons</taxon>
        <taxon>Gunneridae</taxon>
        <taxon>Pentapetalae</taxon>
        <taxon>asterids</taxon>
        <taxon>campanulids</taxon>
        <taxon>Asterales</taxon>
        <taxon>Asteraceae</taxon>
        <taxon>Cichorioideae</taxon>
        <taxon>Cichorieae</taxon>
        <taxon>Cichoriinae</taxon>
        <taxon>Cichorium</taxon>
    </lineage>
</organism>
<gene>
    <name evidence="1" type="ORF">L2E82_32493</name>
</gene>
<keyword evidence="2" id="KW-1185">Reference proteome</keyword>
<name>A0ACB9BJ21_CICIN</name>
<proteinExistence type="predicted"/>
<evidence type="ECO:0000313" key="1">
    <source>
        <dbReference type="EMBL" id="KAI3721480.1"/>
    </source>
</evidence>
<accession>A0ACB9BJ21</accession>